<reference evidence="4 5" key="1">
    <citation type="submission" date="2017-05" db="EMBL/GenBank/DDBJ databases">
        <authorList>
            <person name="Varghese N."/>
            <person name="Submissions S."/>
        </authorList>
    </citation>
    <scope>NUCLEOTIDE SEQUENCE [LARGE SCALE GENOMIC DNA]</scope>
    <source>
        <strain evidence="4 5">DSM 21194</strain>
    </source>
</reference>
<dbReference type="RefSeq" id="WP_142715625.1">
    <property type="nucleotide sequence ID" value="NZ_FXTH01000017.1"/>
</dbReference>
<dbReference type="PANTHER" id="PTHR10605">
    <property type="entry name" value="HEPARAN SULFATE SULFOTRANSFERASE"/>
    <property type="match status" value="1"/>
</dbReference>
<dbReference type="Gene3D" id="3.40.50.300">
    <property type="entry name" value="P-loop containing nucleotide triphosphate hydrolases"/>
    <property type="match status" value="1"/>
</dbReference>
<dbReference type="GO" id="GO:0008146">
    <property type="term" value="F:sulfotransferase activity"/>
    <property type="evidence" value="ECO:0007669"/>
    <property type="project" value="InterPro"/>
</dbReference>
<dbReference type="Proteomes" id="UP000317593">
    <property type="component" value="Unassembled WGS sequence"/>
</dbReference>
<sequence>MSHLHNIFIVGAAKSGTTALYYLLNQHPAVCTPAVKEPNYFSNIDNSSDPVKPGKGPGDDSTVWTASLRDYRRLYRPEATHTHQVDASVSYLYSSTAASHIADYNPESQIIIVLRNPVERAFSHYKHLLRDGRERASFAEAIKREQSRIQKGWEFSWHLQHMGYYSQQLQRYFNHFRRDQIHIYLFEDIKENIESVVNELTARLGLEAFNYDFTQQERNASGLARSWLLSRFVNWILGYKATINKIIPPMVSHRALQWFRAVNVRKSDLTIPDKLRRELIEQFADDTEQTAQLIGRNLDTWRRA</sequence>
<evidence type="ECO:0000256" key="1">
    <source>
        <dbReference type="ARBA" id="ARBA00022679"/>
    </source>
</evidence>
<gene>
    <name evidence="4" type="ORF">SAMN06265218_11753</name>
</gene>
<dbReference type="SUPFAM" id="SSF52540">
    <property type="entry name" value="P-loop containing nucleoside triphosphate hydrolases"/>
    <property type="match status" value="1"/>
</dbReference>
<keyword evidence="5" id="KW-1185">Reference proteome</keyword>
<organism evidence="4 5">
    <name type="scientific">Fodinibius sediminis</name>
    <dbReference type="NCBI Taxonomy" id="1214077"/>
    <lineage>
        <taxon>Bacteria</taxon>
        <taxon>Pseudomonadati</taxon>
        <taxon>Balneolota</taxon>
        <taxon>Balneolia</taxon>
        <taxon>Balneolales</taxon>
        <taxon>Balneolaceae</taxon>
        <taxon>Fodinibius</taxon>
    </lineage>
</organism>
<dbReference type="InterPro" id="IPR037359">
    <property type="entry name" value="NST/OST"/>
</dbReference>
<dbReference type="OrthoDB" id="981508at2"/>
<dbReference type="PANTHER" id="PTHR10605:SF56">
    <property type="entry name" value="BIFUNCTIONAL HEPARAN SULFATE N-DEACETYLASE_N-SULFOTRANSFERASE"/>
    <property type="match status" value="1"/>
</dbReference>
<evidence type="ECO:0000259" key="3">
    <source>
        <dbReference type="Pfam" id="PF00685"/>
    </source>
</evidence>
<dbReference type="EMBL" id="FXTH01000017">
    <property type="protein sequence ID" value="SMO85081.1"/>
    <property type="molecule type" value="Genomic_DNA"/>
</dbReference>
<evidence type="ECO:0000313" key="5">
    <source>
        <dbReference type="Proteomes" id="UP000317593"/>
    </source>
</evidence>
<protein>
    <submittedName>
        <fullName evidence="4">Sulfotransferase family protein</fullName>
    </submittedName>
</protein>
<evidence type="ECO:0000256" key="2">
    <source>
        <dbReference type="ARBA" id="ARBA00023180"/>
    </source>
</evidence>
<keyword evidence="2" id="KW-0325">Glycoprotein</keyword>
<dbReference type="Pfam" id="PF00685">
    <property type="entry name" value="Sulfotransfer_1"/>
    <property type="match status" value="1"/>
</dbReference>
<accession>A0A521ENQ1</accession>
<keyword evidence="1 4" id="KW-0808">Transferase</keyword>
<proteinExistence type="predicted"/>
<dbReference type="InterPro" id="IPR027417">
    <property type="entry name" value="P-loop_NTPase"/>
</dbReference>
<evidence type="ECO:0000313" key="4">
    <source>
        <dbReference type="EMBL" id="SMO85081.1"/>
    </source>
</evidence>
<dbReference type="InterPro" id="IPR000863">
    <property type="entry name" value="Sulfotransferase_dom"/>
</dbReference>
<feature type="domain" description="Sulfotransferase" evidence="3">
    <location>
        <begin position="6"/>
        <end position="207"/>
    </location>
</feature>
<dbReference type="AlphaFoldDB" id="A0A521ENQ1"/>
<name>A0A521ENQ1_9BACT</name>